<comment type="caution">
    <text evidence="1">The sequence shown here is derived from an EMBL/GenBank/DDBJ whole genome shotgun (WGS) entry which is preliminary data.</text>
</comment>
<protein>
    <submittedName>
        <fullName evidence="1">Uncharacterized protein</fullName>
    </submittedName>
</protein>
<name>A0A562LA89_9BRAD</name>
<dbReference type="AlphaFoldDB" id="A0A562LA89"/>
<accession>A0A562LA89</accession>
<dbReference type="RefSeq" id="WP_231088635.1">
    <property type="nucleotide sequence ID" value="NZ_CP088014.1"/>
</dbReference>
<keyword evidence="2" id="KW-1185">Reference proteome</keyword>
<evidence type="ECO:0000313" key="1">
    <source>
        <dbReference type="EMBL" id="TWI04374.1"/>
    </source>
</evidence>
<dbReference type="Proteomes" id="UP000317176">
    <property type="component" value="Unassembled WGS sequence"/>
</dbReference>
<reference evidence="1 2" key="1">
    <citation type="journal article" date="2015" name="Stand. Genomic Sci.">
        <title>Genomic Encyclopedia of Bacterial and Archaeal Type Strains, Phase III: the genomes of soil and plant-associated and newly described type strains.</title>
        <authorList>
            <person name="Whitman W.B."/>
            <person name="Woyke T."/>
            <person name="Klenk H.P."/>
            <person name="Zhou Y."/>
            <person name="Lilburn T.G."/>
            <person name="Beck B.J."/>
            <person name="De Vos P."/>
            <person name="Vandamme P."/>
            <person name="Eisen J.A."/>
            <person name="Garrity G."/>
            <person name="Hugenholtz P."/>
            <person name="Kyrpides N.C."/>
        </authorList>
    </citation>
    <scope>NUCLEOTIDE SEQUENCE [LARGE SCALE GENOMIC DNA]</scope>
    <source>
        <strain evidence="1 2">CGMCC 1.10947</strain>
    </source>
</reference>
<evidence type="ECO:0000313" key="2">
    <source>
        <dbReference type="Proteomes" id="UP000317176"/>
    </source>
</evidence>
<proteinExistence type="predicted"/>
<dbReference type="EMBL" id="VLKL01000009">
    <property type="protein sequence ID" value="TWI04374.1"/>
    <property type="molecule type" value="Genomic_DNA"/>
</dbReference>
<organism evidence="1 2">
    <name type="scientific">Bradyrhizobium daqingense</name>
    <dbReference type="NCBI Taxonomy" id="993502"/>
    <lineage>
        <taxon>Bacteria</taxon>
        <taxon>Pseudomonadati</taxon>
        <taxon>Pseudomonadota</taxon>
        <taxon>Alphaproteobacteria</taxon>
        <taxon>Hyphomicrobiales</taxon>
        <taxon>Nitrobacteraceae</taxon>
        <taxon>Bradyrhizobium</taxon>
    </lineage>
</organism>
<sequence length="152" mass="17202">MPTSTDESHRLLRAWQLALLRFAVTLDEADRLNVAAIAAELDRIGRRRSADDTLHFFRRTSSRLCAAIGGQLLNADATLECFCKQIEEPRLRLAFAAAIGLAQSDPAPSQAVRPKQRPDLFRDCRRERLHLYDIPIPASRRPSRNPTQPWTS</sequence>
<gene>
    <name evidence="1" type="ORF">IQ17_03698</name>
</gene>